<dbReference type="Gene3D" id="3.30.930.10">
    <property type="entry name" value="Bira Bifunctional Protein, Domain 2"/>
    <property type="match status" value="1"/>
</dbReference>
<dbReference type="InterPro" id="IPR041715">
    <property type="entry name" value="HisRS-like_core"/>
</dbReference>
<feature type="binding site" evidence="2">
    <location>
        <position position="104"/>
    </location>
    <ligand>
        <name>L-histidine</name>
        <dbReference type="ChEBI" id="CHEBI:57595"/>
    </ligand>
</feature>
<keyword evidence="1" id="KW-0368">Histidine biosynthesis</keyword>
<protein>
    <submittedName>
        <fullName evidence="4">ATP phosphoribosyltransferase regulatory subunit</fullName>
    </submittedName>
</protein>
<dbReference type="GO" id="GO:0005737">
    <property type="term" value="C:cytoplasm"/>
    <property type="evidence" value="ECO:0007669"/>
    <property type="project" value="InterPro"/>
</dbReference>
<dbReference type="PANTHER" id="PTHR43707">
    <property type="entry name" value="HISTIDYL-TRNA SYNTHETASE"/>
    <property type="match status" value="1"/>
</dbReference>
<keyword evidence="4" id="KW-0808">Transferase</keyword>
<feature type="binding site" evidence="2">
    <location>
        <begin position="63"/>
        <end position="65"/>
    </location>
    <ligand>
        <name>L-histidine</name>
        <dbReference type="ChEBI" id="CHEBI:57595"/>
    </ligand>
</feature>
<evidence type="ECO:0000256" key="2">
    <source>
        <dbReference type="PIRSR" id="PIRSR001549-1"/>
    </source>
</evidence>
<feature type="domain" description="Class II Histidinyl-tRNA synthetase (HisRS)-like catalytic core" evidence="3">
    <location>
        <begin position="241"/>
        <end position="374"/>
    </location>
</feature>
<reference evidence="4 5" key="1">
    <citation type="submission" date="2016-10" db="EMBL/GenBank/DDBJ databases">
        <authorList>
            <person name="de Groot N.N."/>
        </authorList>
    </citation>
    <scope>NUCLEOTIDE SEQUENCE [LARGE SCALE GENOMIC DNA]</scope>
    <source>
        <strain evidence="4 5">CGMCC 1.9157</strain>
    </source>
</reference>
<dbReference type="SUPFAM" id="SSF55681">
    <property type="entry name" value="Class II aaRS and biotin synthetases"/>
    <property type="match status" value="1"/>
</dbReference>
<dbReference type="PANTHER" id="PTHR43707:SF1">
    <property type="entry name" value="HISTIDINE--TRNA LIGASE, MITOCHONDRIAL-RELATED"/>
    <property type="match status" value="1"/>
</dbReference>
<dbReference type="STRING" id="655353.SAMN04488056_103237"/>
<evidence type="ECO:0000256" key="1">
    <source>
        <dbReference type="ARBA" id="ARBA00023102"/>
    </source>
</evidence>
<gene>
    <name evidence="4" type="ORF">SAMN04488056_103237</name>
</gene>
<keyword evidence="4" id="KW-0328">Glycosyltransferase</keyword>
<feature type="binding site" evidence="2">
    <location>
        <position position="92"/>
    </location>
    <ligand>
        <name>L-histidine</name>
        <dbReference type="ChEBI" id="CHEBI:57595"/>
    </ligand>
</feature>
<dbReference type="EMBL" id="FOVR01000003">
    <property type="protein sequence ID" value="SFO12213.1"/>
    <property type="molecule type" value="Genomic_DNA"/>
</dbReference>
<sequence length="382" mass="41049">MTHLTETMRAELAQQFDAAGARVINLPILYSADLFVDLIGEDIRRRLYVAPGANGEAMALRPEFTIPVCLHHLRHGEATRKATYACLGPVFRQRADDEPGEFHQAGIEQIDPEGGFDFDAANVASAVSMVESLSGKRPVVTIGDLGLFSALLNALGTPAVWQRRLEGAFGDRAVLDRMLRRLEQGGSESHGASAGLARILEGKAPEDVREAVEEMLDIAGLAAVGGRSVGDIAERYMEKAELAAMAGWDADKLAIIVRYLSIAGSLDDSLDQLRAFDAKEGGLLGDALAALADRIAAIRAAVPQGTKLVFKADFGRRLDYYSGFNYELHFEGEDKPVAGGGRYDRLLGILASRAKQGNAVDAVPAIGFVVWLDRLTQAGKES</sequence>
<keyword evidence="1" id="KW-0028">Amino-acid biosynthesis</keyword>
<dbReference type="InterPro" id="IPR004516">
    <property type="entry name" value="HisRS/HisZ"/>
</dbReference>
<proteinExistence type="predicted"/>
<organism evidence="4 5">
    <name type="scientific">Cohaesibacter marisflavi</name>
    <dbReference type="NCBI Taxonomy" id="655353"/>
    <lineage>
        <taxon>Bacteria</taxon>
        <taxon>Pseudomonadati</taxon>
        <taxon>Pseudomonadota</taxon>
        <taxon>Alphaproteobacteria</taxon>
        <taxon>Hyphomicrobiales</taxon>
        <taxon>Cohaesibacteraceae</taxon>
    </lineage>
</organism>
<dbReference type="GO" id="GO:0004821">
    <property type="term" value="F:histidine-tRNA ligase activity"/>
    <property type="evidence" value="ECO:0007669"/>
    <property type="project" value="TreeGrafter"/>
</dbReference>
<dbReference type="InterPro" id="IPR045864">
    <property type="entry name" value="aa-tRNA-synth_II/BPL/LPL"/>
</dbReference>
<dbReference type="RefSeq" id="WP_090070865.1">
    <property type="nucleotide sequence ID" value="NZ_FOVR01000003.1"/>
</dbReference>
<dbReference type="Pfam" id="PF13393">
    <property type="entry name" value="tRNA-synt_His"/>
    <property type="match status" value="2"/>
</dbReference>
<evidence type="ECO:0000259" key="3">
    <source>
        <dbReference type="Pfam" id="PF13393"/>
    </source>
</evidence>
<dbReference type="AlphaFoldDB" id="A0A1I5ELL3"/>
<name>A0A1I5ELL3_9HYPH</name>
<accession>A0A1I5ELL3</accession>
<keyword evidence="5" id="KW-1185">Reference proteome</keyword>
<evidence type="ECO:0000313" key="4">
    <source>
        <dbReference type="EMBL" id="SFO12213.1"/>
    </source>
</evidence>
<feature type="binding site" evidence="2">
    <location>
        <position position="316"/>
    </location>
    <ligand>
        <name>L-histidine</name>
        <dbReference type="ChEBI" id="CHEBI:57595"/>
    </ligand>
</feature>
<dbReference type="GO" id="GO:0016757">
    <property type="term" value="F:glycosyltransferase activity"/>
    <property type="evidence" value="ECO:0007669"/>
    <property type="project" value="UniProtKB-KW"/>
</dbReference>
<feature type="binding site" evidence="2">
    <location>
        <position position="108"/>
    </location>
    <ligand>
        <name>L-histidine</name>
        <dbReference type="ChEBI" id="CHEBI:57595"/>
    </ligand>
</feature>
<dbReference type="PIRSF" id="PIRSF001549">
    <property type="entry name" value="His-tRNA_synth"/>
    <property type="match status" value="1"/>
</dbReference>
<dbReference type="GO" id="GO:0000105">
    <property type="term" value="P:L-histidine biosynthetic process"/>
    <property type="evidence" value="ECO:0007669"/>
    <property type="project" value="UniProtKB-KW"/>
</dbReference>
<dbReference type="GO" id="GO:0006427">
    <property type="term" value="P:histidyl-tRNA aminoacylation"/>
    <property type="evidence" value="ECO:0007669"/>
    <property type="project" value="TreeGrafter"/>
</dbReference>
<dbReference type="Proteomes" id="UP000199236">
    <property type="component" value="Unassembled WGS sequence"/>
</dbReference>
<dbReference type="OrthoDB" id="9797914at2"/>
<evidence type="ECO:0000313" key="5">
    <source>
        <dbReference type="Proteomes" id="UP000199236"/>
    </source>
</evidence>
<feature type="domain" description="Class II Histidinyl-tRNA synthetase (HisRS)-like catalytic core" evidence="3">
    <location>
        <begin position="5"/>
        <end position="176"/>
    </location>
</feature>
<feature type="binding site" evidence="2">
    <location>
        <begin position="320"/>
        <end position="321"/>
    </location>
    <ligand>
        <name>L-histidine</name>
        <dbReference type="ChEBI" id="CHEBI:57595"/>
    </ligand>
</feature>